<reference evidence="4 5" key="1">
    <citation type="submission" date="2022-10" db="EMBL/GenBank/DDBJ databases">
        <title>The complete genomes of actinobacterial strains from the NBC collection.</title>
        <authorList>
            <person name="Joergensen T.S."/>
            <person name="Alvarez Arevalo M."/>
            <person name="Sterndorff E.B."/>
            <person name="Faurdal D."/>
            <person name="Vuksanovic O."/>
            <person name="Mourched A.-S."/>
            <person name="Charusanti P."/>
            <person name="Shaw S."/>
            <person name="Blin K."/>
            <person name="Weber T."/>
        </authorList>
    </citation>
    <scope>NUCLEOTIDE SEQUENCE [LARGE SCALE GENOMIC DNA]</scope>
    <source>
        <strain evidence="4 5">NBC_01247</strain>
    </source>
</reference>
<name>A0ABZ1W6M5_9ACTN</name>
<keyword evidence="5" id="KW-1185">Reference proteome</keyword>
<gene>
    <name evidence="4" type="ORF">OG469_13705</name>
</gene>
<feature type="chain" id="PRO_5047039103" evidence="2">
    <location>
        <begin position="27"/>
        <end position="157"/>
    </location>
</feature>
<evidence type="ECO:0000259" key="3">
    <source>
        <dbReference type="SMART" id="SM00900"/>
    </source>
</evidence>
<protein>
    <submittedName>
        <fullName evidence="4">FMN-binding protein</fullName>
    </submittedName>
</protein>
<sequence>MRRAVVASSATVAGIVLLLSLKPHEAATVPAAIGTGTGTGTGAGTGTEADAASPSAGTGGAASGTVRTVTGTAADTRFGPVQVKVTLDGAKITKVEAIQYPTHDRRDQEINSYAVPLLNQEAVDAQSAAIDVVSGATFTSQGYTTSLQSALDQAAGR</sequence>
<feature type="signal peptide" evidence="2">
    <location>
        <begin position="1"/>
        <end position="26"/>
    </location>
</feature>
<feature type="domain" description="FMN-binding" evidence="3">
    <location>
        <begin position="77"/>
        <end position="154"/>
    </location>
</feature>
<dbReference type="SMART" id="SM00900">
    <property type="entry name" value="FMN_bind"/>
    <property type="match status" value="1"/>
</dbReference>
<keyword evidence="2" id="KW-0732">Signal</keyword>
<dbReference type="RefSeq" id="WP_329498711.1">
    <property type="nucleotide sequence ID" value="NZ_CP108460.1"/>
</dbReference>
<dbReference type="EMBL" id="CP108482">
    <property type="protein sequence ID" value="WUS56481.1"/>
    <property type="molecule type" value="Genomic_DNA"/>
</dbReference>
<proteinExistence type="predicted"/>
<feature type="region of interest" description="Disordered" evidence="1">
    <location>
        <begin position="39"/>
        <end position="65"/>
    </location>
</feature>
<dbReference type="Proteomes" id="UP001432014">
    <property type="component" value="Chromosome"/>
</dbReference>
<dbReference type="Gene3D" id="3.90.1010.20">
    <property type="match status" value="1"/>
</dbReference>
<dbReference type="InterPro" id="IPR007329">
    <property type="entry name" value="FMN-bd"/>
</dbReference>
<organism evidence="4 5">
    <name type="scientific">Kitasatospora herbaricolor</name>
    <dbReference type="NCBI Taxonomy" id="68217"/>
    <lineage>
        <taxon>Bacteria</taxon>
        <taxon>Bacillati</taxon>
        <taxon>Actinomycetota</taxon>
        <taxon>Actinomycetes</taxon>
        <taxon>Kitasatosporales</taxon>
        <taxon>Streptomycetaceae</taxon>
        <taxon>Kitasatospora</taxon>
    </lineage>
</organism>
<evidence type="ECO:0000313" key="5">
    <source>
        <dbReference type="Proteomes" id="UP001432014"/>
    </source>
</evidence>
<feature type="compositionally biased region" description="Low complexity" evidence="1">
    <location>
        <begin position="46"/>
        <end position="56"/>
    </location>
</feature>
<evidence type="ECO:0000313" key="4">
    <source>
        <dbReference type="EMBL" id="WUS56481.1"/>
    </source>
</evidence>
<accession>A0ABZ1W6M5</accession>
<evidence type="ECO:0000256" key="2">
    <source>
        <dbReference type="SAM" id="SignalP"/>
    </source>
</evidence>
<dbReference type="Pfam" id="PF04205">
    <property type="entry name" value="FMN_bind"/>
    <property type="match status" value="1"/>
</dbReference>
<evidence type="ECO:0000256" key="1">
    <source>
        <dbReference type="SAM" id="MobiDB-lite"/>
    </source>
</evidence>